<dbReference type="GO" id="GO:0005737">
    <property type="term" value="C:cytoplasm"/>
    <property type="evidence" value="ECO:0007669"/>
    <property type="project" value="TreeGrafter"/>
</dbReference>
<dbReference type="InterPro" id="IPR035985">
    <property type="entry name" value="Ubiquitin-activating_enz"/>
</dbReference>
<dbReference type="FunFam" id="3.40.50.720:FF:000080">
    <property type="entry name" value="Thiazole biosynthesis adenylyltransferase ThiF"/>
    <property type="match status" value="1"/>
</dbReference>
<organism evidence="3 4">
    <name type="scientific">Paracoccus homiensis</name>
    <dbReference type="NCBI Taxonomy" id="364199"/>
    <lineage>
        <taxon>Bacteria</taxon>
        <taxon>Pseudomonadati</taxon>
        <taxon>Pseudomonadota</taxon>
        <taxon>Alphaproteobacteria</taxon>
        <taxon>Rhodobacterales</taxon>
        <taxon>Paracoccaceae</taxon>
        <taxon>Paracoccus</taxon>
    </lineage>
</organism>
<keyword evidence="4" id="KW-1185">Reference proteome</keyword>
<dbReference type="SUPFAM" id="SSF69572">
    <property type="entry name" value="Activating enzymes of the ubiquitin-like proteins"/>
    <property type="match status" value="1"/>
</dbReference>
<dbReference type="EMBL" id="FOHO01000004">
    <property type="protein sequence ID" value="SET34412.1"/>
    <property type="molecule type" value="Genomic_DNA"/>
</dbReference>
<dbReference type="PANTHER" id="PTHR10953:SF102">
    <property type="entry name" value="ADENYLYLTRANSFERASE AND SULFURTRANSFERASE MOCS3"/>
    <property type="match status" value="1"/>
</dbReference>
<dbReference type="STRING" id="364199.SAMN04489858_104241"/>
<keyword evidence="3" id="KW-0808">Transferase</keyword>
<evidence type="ECO:0000313" key="3">
    <source>
        <dbReference type="EMBL" id="SET34412.1"/>
    </source>
</evidence>
<dbReference type="GO" id="GO:0004792">
    <property type="term" value="F:thiosulfate-cyanide sulfurtransferase activity"/>
    <property type="evidence" value="ECO:0007669"/>
    <property type="project" value="TreeGrafter"/>
</dbReference>
<reference evidence="3 4" key="1">
    <citation type="submission" date="2016-10" db="EMBL/GenBank/DDBJ databases">
        <authorList>
            <person name="de Groot N.N."/>
        </authorList>
    </citation>
    <scope>NUCLEOTIDE SEQUENCE [LARGE SCALE GENOMIC DNA]</scope>
    <source>
        <strain evidence="3 4">DSM 17862</strain>
    </source>
</reference>
<dbReference type="InterPro" id="IPR036873">
    <property type="entry name" value="Rhodanese-like_dom_sf"/>
</dbReference>
<sequence length="319" mass="33771">MTRYDRQTRLPEIGPDGQDRLRKAHVLVAGAGGLAAPLLPLLAGAGIGRITLFDGDVVEAHNLHRQTLFRMTDIGTPKVSSAARELTALNPECRIVARAEHMTPANARTAIEGVDLVIDAADRFTLTYLLSDLCHAAGLPMISASVLGRRGHVGGFCGAAPSYRAIFPDLPGGAQSCATAGVMGPAVAVMGSLQAQMAMAVLLGLKPSPLGLMMTVDLADWQVTRFRFDSAPEPTGRHPVLLSRLDLRTDDEVIDLRDIAEAPVMAVPQAIRLAPEDVAGLIPQGRRTIFACATGLRAWAAARKLTDRGLRAAVLVDGD</sequence>
<dbReference type="PANTHER" id="PTHR10953">
    <property type="entry name" value="UBIQUITIN-ACTIVATING ENZYME E1"/>
    <property type="match status" value="1"/>
</dbReference>
<dbReference type="Proteomes" id="UP000199180">
    <property type="component" value="Unassembled WGS sequence"/>
</dbReference>
<dbReference type="GO" id="GO:0016779">
    <property type="term" value="F:nucleotidyltransferase activity"/>
    <property type="evidence" value="ECO:0007669"/>
    <property type="project" value="UniProtKB-KW"/>
</dbReference>
<dbReference type="SUPFAM" id="SSF52821">
    <property type="entry name" value="Rhodanese/Cell cycle control phosphatase"/>
    <property type="match status" value="1"/>
</dbReference>
<dbReference type="InterPro" id="IPR001763">
    <property type="entry name" value="Rhodanese-like_dom"/>
</dbReference>
<dbReference type="InterPro" id="IPR000594">
    <property type="entry name" value="ThiF_NAD_FAD-bd"/>
</dbReference>
<dbReference type="Pfam" id="PF00899">
    <property type="entry name" value="ThiF"/>
    <property type="match status" value="1"/>
</dbReference>
<name>A0A1I0DR49_9RHOB</name>
<dbReference type="RefSeq" id="WP_090733881.1">
    <property type="nucleotide sequence ID" value="NZ_FOHO01000004.1"/>
</dbReference>
<evidence type="ECO:0000259" key="2">
    <source>
        <dbReference type="PROSITE" id="PS50206"/>
    </source>
</evidence>
<dbReference type="CDD" id="cd00757">
    <property type="entry name" value="ThiF_MoeB_HesA_family"/>
    <property type="match status" value="1"/>
</dbReference>
<protein>
    <submittedName>
        <fullName evidence="3">Molybdopterin or thiamine biosynthesis adenylyltransferase</fullName>
    </submittedName>
</protein>
<gene>
    <name evidence="3" type="ORF">SAMN04489858_104241</name>
</gene>
<dbReference type="OrthoDB" id="9804286at2"/>
<keyword evidence="3" id="KW-0548">Nucleotidyltransferase</keyword>
<dbReference type="PROSITE" id="PS50206">
    <property type="entry name" value="RHODANESE_3"/>
    <property type="match status" value="1"/>
</dbReference>
<feature type="domain" description="Rhodanese" evidence="2">
    <location>
        <begin position="253"/>
        <end position="318"/>
    </location>
</feature>
<dbReference type="Gene3D" id="3.40.50.720">
    <property type="entry name" value="NAD(P)-binding Rossmann-like Domain"/>
    <property type="match status" value="1"/>
</dbReference>
<evidence type="ECO:0000313" key="4">
    <source>
        <dbReference type="Proteomes" id="UP000199180"/>
    </source>
</evidence>
<accession>A0A1I0DR49</accession>
<comment type="similarity">
    <text evidence="1">Belongs to the HesA/MoeB/ThiF family.</text>
</comment>
<dbReference type="AlphaFoldDB" id="A0A1I0DR49"/>
<proteinExistence type="inferred from homology"/>
<dbReference type="InterPro" id="IPR045886">
    <property type="entry name" value="ThiF/MoeB/HesA"/>
</dbReference>
<dbReference type="GO" id="GO:0008641">
    <property type="term" value="F:ubiquitin-like modifier activating enzyme activity"/>
    <property type="evidence" value="ECO:0007669"/>
    <property type="project" value="InterPro"/>
</dbReference>
<evidence type="ECO:0000256" key="1">
    <source>
        <dbReference type="ARBA" id="ARBA00009919"/>
    </source>
</evidence>